<name>A0A5M3ZCW4_ASPTE</name>
<reference evidence="1 2" key="1">
    <citation type="submission" date="2020-01" db="EMBL/GenBank/DDBJ databases">
        <title>Aspergillus terreus IFO 6365 whole genome shotgun sequence.</title>
        <authorList>
            <person name="Kanamasa S."/>
            <person name="Takahashi H."/>
        </authorList>
    </citation>
    <scope>NUCLEOTIDE SEQUENCE [LARGE SCALE GENOMIC DNA]</scope>
    <source>
        <strain evidence="1 2">IFO 6365</strain>
    </source>
</reference>
<comment type="caution">
    <text evidence="1">The sequence shown here is derived from an EMBL/GenBank/DDBJ whole genome shotgun (WGS) entry which is preliminary data.</text>
</comment>
<dbReference type="Gene3D" id="2.40.30.10">
    <property type="entry name" value="Translation factors"/>
    <property type="match status" value="1"/>
</dbReference>
<sequence>MLQPPPRSSTSPDSSRPAITVFWGSQSSTAEGFANHLARDIAWRDDLFAAFRRNLSITETDPQYIRTLTEDELLGPIELHYGEPDRHLLPRAQCSAVRPLRVISTRELFSPSTGRHCIHLDLDLAVQPEFTYKMGDHLAV</sequence>
<dbReference type="VEuPathDB" id="FungiDB:ATEG_09632"/>
<dbReference type="OrthoDB" id="5152852at2759"/>
<dbReference type="Proteomes" id="UP000452235">
    <property type="component" value="Unassembled WGS sequence"/>
</dbReference>
<evidence type="ECO:0000313" key="1">
    <source>
        <dbReference type="EMBL" id="GFF20800.1"/>
    </source>
</evidence>
<protein>
    <submittedName>
        <fullName evidence="1">NADPH-cytochrome P450 reductase</fullName>
    </submittedName>
</protein>
<dbReference type="EMBL" id="BLJY01000013">
    <property type="protein sequence ID" value="GFF20800.1"/>
    <property type="molecule type" value="Genomic_DNA"/>
</dbReference>
<dbReference type="GO" id="GO:0016491">
    <property type="term" value="F:oxidoreductase activity"/>
    <property type="evidence" value="ECO:0007669"/>
    <property type="project" value="InterPro"/>
</dbReference>
<accession>A0A5M3ZCW4</accession>
<dbReference type="Pfam" id="PF00667">
    <property type="entry name" value="FAD_binding_1"/>
    <property type="match status" value="1"/>
</dbReference>
<gene>
    <name evidence="1" type="ORF">ATEIFO6365_0013013400</name>
</gene>
<evidence type="ECO:0000313" key="2">
    <source>
        <dbReference type="Proteomes" id="UP000452235"/>
    </source>
</evidence>
<proteinExistence type="predicted"/>
<organism evidence="1 2">
    <name type="scientific">Aspergillus terreus</name>
    <dbReference type="NCBI Taxonomy" id="33178"/>
    <lineage>
        <taxon>Eukaryota</taxon>
        <taxon>Fungi</taxon>
        <taxon>Dikarya</taxon>
        <taxon>Ascomycota</taxon>
        <taxon>Pezizomycotina</taxon>
        <taxon>Eurotiomycetes</taxon>
        <taxon>Eurotiomycetidae</taxon>
        <taxon>Eurotiales</taxon>
        <taxon>Aspergillaceae</taxon>
        <taxon>Aspergillus</taxon>
        <taxon>Aspergillus subgen. Circumdati</taxon>
    </lineage>
</organism>
<dbReference type="InterPro" id="IPR017938">
    <property type="entry name" value="Riboflavin_synthase-like_b-brl"/>
</dbReference>
<dbReference type="AlphaFoldDB" id="A0A5M3ZCW4"/>
<dbReference type="SUPFAM" id="SSF63380">
    <property type="entry name" value="Riboflavin synthase domain-like"/>
    <property type="match status" value="1"/>
</dbReference>
<keyword evidence="2" id="KW-1185">Reference proteome</keyword>
<dbReference type="InterPro" id="IPR003097">
    <property type="entry name" value="CysJ-like_FAD-binding"/>
</dbReference>